<dbReference type="Proteomes" id="UP000266861">
    <property type="component" value="Unassembled WGS sequence"/>
</dbReference>
<reference evidence="1 2" key="1">
    <citation type="submission" date="2018-08" db="EMBL/GenBank/DDBJ databases">
        <title>Genome and evolution of the arbuscular mycorrhizal fungus Diversispora epigaea (formerly Glomus versiforme) and its bacterial endosymbionts.</title>
        <authorList>
            <person name="Sun X."/>
            <person name="Fei Z."/>
            <person name="Harrison M."/>
        </authorList>
    </citation>
    <scope>NUCLEOTIDE SEQUENCE [LARGE SCALE GENOMIC DNA]</scope>
    <source>
        <strain evidence="1 2">IT104</strain>
    </source>
</reference>
<evidence type="ECO:0000313" key="1">
    <source>
        <dbReference type="EMBL" id="RHZ52950.1"/>
    </source>
</evidence>
<sequence length="156" mass="18796">MFPLIRYFHISAKDIWEKLKIFLACNFGLHQQLVFLNQPVKSLVLPARIISNPESPRRVNELISTIINEERVAEISSWIDRKSTIYSLENVPYWDNSMKFLWKQMIALYFIEKWEYSKFNSQKNKQLCSSEYYYRYEKSIRTTDEGTKTPYFRSLL</sequence>
<accession>A0A397GY26</accession>
<proteinExistence type="predicted"/>
<dbReference type="EMBL" id="PQFF01000397">
    <property type="protein sequence ID" value="RHZ52950.1"/>
    <property type="molecule type" value="Genomic_DNA"/>
</dbReference>
<name>A0A397GY26_9GLOM</name>
<gene>
    <name evidence="1" type="ORF">Glove_454g7</name>
</gene>
<evidence type="ECO:0000313" key="2">
    <source>
        <dbReference type="Proteomes" id="UP000266861"/>
    </source>
</evidence>
<organism evidence="1 2">
    <name type="scientific">Diversispora epigaea</name>
    <dbReference type="NCBI Taxonomy" id="1348612"/>
    <lineage>
        <taxon>Eukaryota</taxon>
        <taxon>Fungi</taxon>
        <taxon>Fungi incertae sedis</taxon>
        <taxon>Mucoromycota</taxon>
        <taxon>Glomeromycotina</taxon>
        <taxon>Glomeromycetes</taxon>
        <taxon>Diversisporales</taxon>
        <taxon>Diversisporaceae</taxon>
        <taxon>Diversispora</taxon>
    </lineage>
</organism>
<keyword evidence="2" id="KW-1185">Reference proteome</keyword>
<protein>
    <submittedName>
        <fullName evidence="1">Uncharacterized protein</fullName>
    </submittedName>
</protein>
<dbReference type="AlphaFoldDB" id="A0A397GY26"/>
<comment type="caution">
    <text evidence="1">The sequence shown here is derived from an EMBL/GenBank/DDBJ whole genome shotgun (WGS) entry which is preliminary data.</text>
</comment>